<feature type="non-terminal residue" evidence="1">
    <location>
        <position position="1"/>
    </location>
</feature>
<feature type="non-terminal residue" evidence="1">
    <location>
        <position position="200"/>
    </location>
</feature>
<gene>
    <name evidence="1" type="ORF">PFISCL1PPCAC_8893</name>
</gene>
<dbReference type="EMBL" id="BTSY01000003">
    <property type="protein sequence ID" value="GMT17596.1"/>
    <property type="molecule type" value="Genomic_DNA"/>
</dbReference>
<sequence length="200" mass="23491">LQTIKSATYKRLKLGNQMRHLRWETQSITLPMFVNNPNFKRESLDLNWCMMKELTAQDDVMVLRNLPQMRRVDLSWGTENRVTFMYAVIDSLTLLGLVEKIDNIHFGCHGINAPTLLQVFRVVCNSTQNRRIRIMVTADTFRILFAKLQSDVRYERKAEGWWRDRESGAVMFCGECFTYHQALTFMKNSMGYEDVDDGEF</sequence>
<evidence type="ECO:0000313" key="2">
    <source>
        <dbReference type="Proteomes" id="UP001432322"/>
    </source>
</evidence>
<reference evidence="1" key="1">
    <citation type="submission" date="2023-10" db="EMBL/GenBank/DDBJ databases">
        <title>Genome assembly of Pristionchus species.</title>
        <authorList>
            <person name="Yoshida K."/>
            <person name="Sommer R.J."/>
        </authorList>
    </citation>
    <scope>NUCLEOTIDE SEQUENCE</scope>
    <source>
        <strain evidence="1">RS5133</strain>
    </source>
</reference>
<keyword evidence="2" id="KW-1185">Reference proteome</keyword>
<dbReference type="AlphaFoldDB" id="A0AAV5VD44"/>
<proteinExistence type="predicted"/>
<protein>
    <submittedName>
        <fullName evidence="1">Uncharacterized protein</fullName>
    </submittedName>
</protein>
<dbReference type="Proteomes" id="UP001432322">
    <property type="component" value="Unassembled WGS sequence"/>
</dbReference>
<comment type="caution">
    <text evidence="1">The sequence shown here is derived from an EMBL/GenBank/DDBJ whole genome shotgun (WGS) entry which is preliminary data.</text>
</comment>
<name>A0AAV5VD44_9BILA</name>
<evidence type="ECO:0000313" key="1">
    <source>
        <dbReference type="EMBL" id="GMT17596.1"/>
    </source>
</evidence>
<accession>A0AAV5VD44</accession>
<organism evidence="1 2">
    <name type="scientific">Pristionchus fissidentatus</name>
    <dbReference type="NCBI Taxonomy" id="1538716"/>
    <lineage>
        <taxon>Eukaryota</taxon>
        <taxon>Metazoa</taxon>
        <taxon>Ecdysozoa</taxon>
        <taxon>Nematoda</taxon>
        <taxon>Chromadorea</taxon>
        <taxon>Rhabditida</taxon>
        <taxon>Rhabditina</taxon>
        <taxon>Diplogasteromorpha</taxon>
        <taxon>Diplogasteroidea</taxon>
        <taxon>Neodiplogasteridae</taxon>
        <taxon>Pristionchus</taxon>
    </lineage>
</organism>